<gene>
    <name evidence="1" type="ordered locus">BHWA1_02633</name>
</gene>
<evidence type="ECO:0000313" key="1">
    <source>
        <dbReference type="EMBL" id="ACN85084.1"/>
    </source>
</evidence>
<dbReference type="KEGG" id="bhy:BHWA1_02633"/>
<keyword evidence="2" id="KW-1185">Reference proteome</keyword>
<evidence type="ECO:0000313" key="2">
    <source>
        <dbReference type="Proteomes" id="UP000001803"/>
    </source>
</evidence>
<proteinExistence type="predicted"/>
<dbReference type="InterPro" id="IPR008929">
    <property type="entry name" value="Chondroitin_lyas"/>
</dbReference>
<dbReference type="RefSeq" id="WP_012672111.1">
    <property type="nucleotide sequence ID" value="NC_012225.1"/>
</dbReference>
<dbReference type="Proteomes" id="UP000001803">
    <property type="component" value="Chromosome"/>
</dbReference>
<protein>
    <submittedName>
        <fullName evidence="1">Uncharacterized protein</fullName>
    </submittedName>
</protein>
<accession>A0A3B6VIH3</accession>
<name>A0A3B6VIH3_BRAHW</name>
<dbReference type="Gene3D" id="1.50.10.100">
    <property type="entry name" value="Chondroitin AC/alginate lyase"/>
    <property type="match status" value="1"/>
</dbReference>
<sequence>MKKLIRIILTLLIIPILSCSQKKIINMEIEAVYDKKDNSYTITYPEYNKQYPKFINLKYGKSVKINEGISLTYNIDSDNIPIQLNIEVEENNTIKKLTIENPLVNRNINLTLYATNFNPPLEKDKLDKLSISIETIGNIDTKDTVKIAINEYDDKRKPRENIALILPESGHIAKSNPPFVMINKRTTLTRISISKELSFTTRYEYTLRNNSFFSVTNTLENGKWYIAFDENGDTNLRKIYHFFIDDSSTKIIPITNKTFNIPRPFVFIDKQTFEVLYNLLYKANRLQPSVLLRNINAFRSYTAENMGKWSVNNISYSLTDDTNKLYFENLPSHTMVMSLKAAFEPNNNLLKYEIKQMIRDIVNLDETKIENYNIIDAVNILANSLLMPFDLMYDEFSPEEIVLMKQEFIKYGETLYNYIIENPSEYRNKNTIKYVTTLGLIAINMLNENVNQDQIRNWHYFSMNYINSMVFSMFESDGSFKSSISEAFDTIMPILTYALSLKNVGIFDAFSLESFRNIGKYLSIVGYPSGYTLPIGYTAIYNRSKLRFDTGARNAVMELLSKMCADPLYKNYAVFAQSEAADIRYLPYALMWNNYYLRDNVNSNVDFQYETLLLKKIQTAIYNENIKTLNAPYLAVYAKGRNTDNSLGLNHNDRMSFVYYNYGDSIIDELGYNFDSNNYTIFKDADFHNGISIDGNKIEENMGSYSYIENITNYYKMFYAHAKANQRYTYPINLKNYDRRFYYLKPNILVIKEDIEALPDITREYHVYGYKYKWNVNSKLPITFDNESNRFIIDGAYSYTYIQILSSNELEYNVVQTNIGQNKLYTAQAATRENVKKFEPWIIVSTMPKNNVPIAMRRNILNPNTAIVNFDSTNLNFIAGNKEYRISIDNSYINTSDNTNKINNILYTENRESVIISSD</sequence>
<dbReference type="EMBL" id="CP001357">
    <property type="protein sequence ID" value="ACN85084.1"/>
    <property type="molecule type" value="Genomic_DNA"/>
</dbReference>
<reference evidence="1 2" key="1">
    <citation type="journal article" date="2009" name="PLoS ONE">
        <title>Genome sequence of the pathogenic intestinal spirochete Brachyspira hyodysenteriae reveals adaptations to its lifestyle in the porcine large intestine.</title>
        <authorList>
            <person name="Bellgard M.I."/>
            <person name="Wanchanthuek P."/>
            <person name="La T."/>
            <person name="Ryan K."/>
            <person name="Moolhuijzen P."/>
            <person name="Albertyn Z."/>
            <person name="Shaban B."/>
            <person name="Motro Y."/>
            <person name="Dunn D.S."/>
            <person name="Schibeci D."/>
            <person name="Hunter A."/>
            <person name="Barrero R."/>
            <person name="Phillips N.D."/>
            <person name="Hampson D.J."/>
        </authorList>
    </citation>
    <scope>NUCLEOTIDE SEQUENCE [LARGE SCALE GENOMIC DNA]</scope>
    <source>
        <strain evidence="2">ATCC 49526 / WA1</strain>
    </source>
</reference>
<dbReference type="STRING" id="565034.BHWA1_02633"/>
<organism evidence="1 2">
    <name type="scientific">Brachyspira hyodysenteriae (strain ATCC 49526 / WA1)</name>
    <dbReference type="NCBI Taxonomy" id="565034"/>
    <lineage>
        <taxon>Bacteria</taxon>
        <taxon>Pseudomonadati</taxon>
        <taxon>Spirochaetota</taxon>
        <taxon>Spirochaetia</taxon>
        <taxon>Brachyspirales</taxon>
        <taxon>Brachyspiraceae</taxon>
        <taxon>Brachyspira</taxon>
    </lineage>
</organism>
<dbReference type="AlphaFoldDB" id="A0A3B6VIH3"/>
<dbReference type="Gene3D" id="2.70.98.70">
    <property type="match status" value="1"/>
</dbReference>